<dbReference type="InterPro" id="IPR008620">
    <property type="entry name" value="FixH"/>
</dbReference>
<keyword evidence="2" id="KW-1185">Reference proteome</keyword>
<dbReference type="Proteomes" id="UP000297762">
    <property type="component" value="Unassembled WGS sequence"/>
</dbReference>
<comment type="caution">
    <text evidence="1">The sequence shown here is derived from an EMBL/GenBank/DDBJ whole genome shotgun (WGS) entry which is preliminary data.</text>
</comment>
<evidence type="ECO:0000313" key="1">
    <source>
        <dbReference type="EMBL" id="TGL58388.1"/>
    </source>
</evidence>
<evidence type="ECO:0000313" key="2">
    <source>
        <dbReference type="Proteomes" id="UP000297762"/>
    </source>
</evidence>
<dbReference type="EMBL" id="RQGF01000042">
    <property type="protein sequence ID" value="TGL58388.1"/>
    <property type="molecule type" value="Genomic_DNA"/>
</dbReference>
<dbReference type="AlphaFoldDB" id="A0A4R9K110"/>
<dbReference type="RefSeq" id="WP_135651394.1">
    <property type="nucleotide sequence ID" value="NZ_RQGF01000042.1"/>
</dbReference>
<name>A0A4R9K110_9LEPT</name>
<protein>
    <submittedName>
        <fullName evidence="1">Nitrogen fixation protein FixH</fullName>
    </submittedName>
</protein>
<gene>
    <name evidence="1" type="ORF">EHQ64_19055</name>
</gene>
<organism evidence="1 2">
    <name type="scientific">Leptospira sarikeiensis</name>
    <dbReference type="NCBI Taxonomy" id="2484943"/>
    <lineage>
        <taxon>Bacteria</taxon>
        <taxon>Pseudomonadati</taxon>
        <taxon>Spirochaetota</taxon>
        <taxon>Spirochaetia</taxon>
        <taxon>Leptospirales</taxon>
        <taxon>Leptospiraceae</taxon>
        <taxon>Leptospira</taxon>
    </lineage>
</organism>
<accession>A0A4R9K110</accession>
<dbReference type="Pfam" id="PF05751">
    <property type="entry name" value="FixH"/>
    <property type="match status" value="1"/>
</dbReference>
<proteinExistence type="predicted"/>
<reference evidence="1" key="1">
    <citation type="journal article" date="2019" name="PLoS Negl. Trop. Dis.">
        <title>Revisiting the worldwide diversity of Leptospira species in the environment.</title>
        <authorList>
            <person name="Vincent A.T."/>
            <person name="Schiettekatte O."/>
            <person name="Bourhy P."/>
            <person name="Veyrier F.J."/>
            <person name="Picardeau M."/>
        </authorList>
    </citation>
    <scope>NUCLEOTIDE SEQUENCE [LARGE SCALE GENOMIC DNA]</scope>
    <source>
        <strain evidence="1">201702455</strain>
    </source>
</reference>
<dbReference type="OrthoDB" id="327879at2"/>
<sequence length="161" mass="18160">MDTSLKRAFLVIKIAFLTLFVATFFTVRMALAGHTPAIDSNYYEKGLKYEESILSQKKMIQNGYTFEGAWIQNLEKLKTGKQSLALDFLQNGKKIRNAKIVLQLDKTATAKFNQTVELKETSAGNYAGEILIPFQGDWRISLSAKIPEGELERTFSAKVKE</sequence>